<evidence type="ECO:0000313" key="4">
    <source>
        <dbReference type="RefSeq" id="XP_022761726.1"/>
    </source>
</evidence>
<protein>
    <submittedName>
        <fullName evidence="4">Uncharacterized protein LOC111307772 isoform X3</fullName>
    </submittedName>
</protein>
<name>A0A6P6AAB5_DURZI</name>
<reference evidence="4" key="1">
    <citation type="submission" date="2025-08" db="UniProtKB">
        <authorList>
            <consortium name="RefSeq"/>
        </authorList>
    </citation>
    <scope>IDENTIFICATION</scope>
    <source>
        <tissue evidence="4">Fruit stalk</tissue>
    </source>
</reference>
<evidence type="ECO:0000256" key="2">
    <source>
        <dbReference type="SAM" id="SignalP"/>
    </source>
</evidence>
<dbReference type="RefSeq" id="XP_022761726.1">
    <property type="nucleotide sequence ID" value="XM_022905991.1"/>
</dbReference>
<evidence type="ECO:0000256" key="1">
    <source>
        <dbReference type="SAM" id="Phobius"/>
    </source>
</evidence>
<evidence type="ECO:0000313" key="3">
    <source>
        <dbReference type="Proteomes" id="UP000515121"/>
    </source>
</evidence>
<feature type="chain" id="PRO_5028228876" evidence="2">
    <location>
        <begin position="18"/>
        <end position="170"/>
    </location>
</feature>
<organism evidence="3 4">
    <name type="scientific">Durio zibethinus</name>
    <name type="common">Durian</name>
    <dbReference type="NCBI Taxonomy" id="66656"/>
    <lineage>
        <taxon>Eukaryota</taxon>
        <taxon>Viridiplantae</taxon>
        <taxon>Streptophyta</taxon>
        <taxon>Embryophyta</taxon>
        <taxon>Tracheophyta</taxon>
        <taxon>Spermatophyta</taxon>
        <taxon>Magnoliopsida</taxon>
        <taxon>eudicotyledons</taxon>
        <taxon>Gunneridae</taxon>
        <taxon>Pentapetalae</taxon>
        <taxon>rosids</taxon>
        <taxon>malvids</taxon>
        <taxon>Malvales</taxon>
        <taxon>Malvaceae</taxon>
        <taxon>Helicteroideae</taxon>
        <taxon>Durio</taxon>
    </lineage>
</organism>
<dbReference type="Proteomes" id="UP000515121">
    <property type="component" value="Unplaced"/>
</dbReference>
<accession>A0A6P6AAB5</accession>
<keyword evidence="1" id="KW-1133">Transmembrane helix</keyword>
<keyword evidence="3" id="KW-1185">Reference proteome</keyword>
<dbReference type="GeneID" id="111307772"/>
<feature type="transmembrane region" description="Helical" evidence="1">
    <location>
        <begin position="88"/>
        <end position="109"/>
    </location>
</feature>
<proteinExistence type="predicted"/>
<dbReference type="AlphaFoldDB" id="A0A6P6AAB5"/>
<keyword evidence="1" id="KW-0472">Membrane</keyword>
<feature type="transmembrane region" description="Helical" evidence="1">
    <location>
        <begin position="121"/>
        <end position="140"/>
    </location>
</feature>
<feature type="signal peptide" evidence="2">
    <location>
        <begin position="1"/>
        <end position="17"/>
    </location>
</feature>
<keyword evidence="1" id="KW-0812">Transmembrane</keyword>
<keyword evidence="2" id="KW-0732">Signal</keyword>
<gene>
    <name evidence="4" type="primary">LOC111307772</name>
</gene>
<sequence>MFLINLVVLINIPGAGSSKGANHELTNMFDVLNNNDYFGLFTNDSAAGVKASNFFGVNHELPYVLIPQMIMITLACSLMTLSSVIKQVFAFIMLVYHVYSLFIMLVNFTLDYKVVSYLSKFTHPGLCFLVNLGVGAGYSFGVNHGLPYVFDALNSNDNIGLFTNDSVAGK</sequence>
<feature type="transmembrane region" description="Helical" evidence="1">
    <location>
        <begin position="61"/>
        <end position="81"/>
    </location>
</feature>